<feature type="region of interest" description="Disordered" evidence="10">
    <location>
        <begin position="1"/>
        <end position="26"/>
    </location>
</feature>
<dbReference type="PANTHER" id="PTHR10314">
    <property type="entry name" value="CYSTATHIONINE BETA-SYNTHASE"/>
    <property type="match status" value="1"/>
</dbReference>
<organism evidence="12 13">
    <name type="scientific">Elaeis guineensis var. tenera</name>
    <name type="common">Oil palm</name>
    <dbReference type="NCBI Taxonomy" id="51953"/>
    <lineage>
        <taxon>Eukaryota</taxon>
        <taxon>Viridiplantae</taxon>
        <taxon>Streptophyta</taxon>
        <taxon>Embryophyta</taxon>
        <taxon>Tracheophyta</taxon>
        <taxon>Spermatophyta</taxon>
        <taxon>Magnoliopsida</taxon>
        <taxon>Liliopsida</taxon>
        <taxon>Arecaceae</taxon>
        <taxon>Arecoideae</taxon>
        <taxon>Cocoseae</taxon>
        <taxon>Elaeidinae</taxon>
        <taxon>Elaeis</taxon>
    </lineage>
</organism>
<dbReference type="GO" id="GO:0006535">
    <property type="term" value="P:cysteine biosynthetic process from serine"/>
    <property type="evidence" value="ECO:0007669"/>
    <property type="project" value="InterPro"/>
</dbReference>
<dbReference type="GO" id="GO:0004124">
    <property type="term" value="F:cysteine synthase activity"/>
    <property type="evidence" value="ECO:0007669"/>
    <property type="project" value="InterPro"/>
</dbReference>
<gene>
    <name evidence="13" type="primary">LOC105040460</name>
</gene>
<evidence type="ECO:0000313" key="12">
    <source>
        <dbReference type="Proteomes" id="UP000504607"/>
    </source>
</evidence>
<dbReference type="OrthoDB" id="10259545at2759"/>
<sequence length="347" mass="37276">MGTEGARRGLPSLIISSSSSRGQDDGKERIASGITELVGWTPLLELKQIMRKDGIDVRLVGKIESYQPLCSIKDRSALRMIEDAEEKGLITPGITTLVEPTSGNLGIGLAYIAVQKGYKFIAVMPAHFSLERRILLRYLGGEVSLTDPKLGFQGASDRVEQLKENIPNVYVLDQLTNAANPEAHYTGTGPEIWTDTAGKVDVFVCGSGSGGTLTGVGRYLKMKKPSVKIICVEPAENAVISGGNPGSHNIQGIGPGFIPQNLDTAYIDEVIAVPTAEAMTHARRLAREEGLLVGISSGANLAACLKVASREENRGKMIVTMFASGGERYMSTELFDSVREECINMTF</sequence>
<dbReference type="InterPro" id="IPR036052">
    <property type="entry name" value="TrpB-like_PALP_sf"/>
</dbReference>
<keyword evidence="12" id="KW-1185">Reference proteome</keyword>
<dbReference type="InterPro" id="IPR005856">
    <property type="entry name" value="Cys_synth"/>
</dbReference>
<dbReference type="InterPro" id="IPR001926">
    <property type="entry name" value="TrpB-like_PALP"/>
</dbReference>
<dbReference type="NCBIfam" id="TIGR01136">
    <property type="entry name" value="cysKM"/>
    <property type="match status" value="1"/>
</dbReference>
<dbReference type="CDD" id="cd01561">
    <property type="entry name" value="CBS_like"/>
    <property type="match status" value="1"/>
</dbReference>
<feature type="binding site" evidence="8">
    <location>
        <position position="104"/>
    </location>
    <ligand>
        <name>pyridoxal 5'-phosphate</name>
        <dbReference type="ChEBI" id="CHEBI:597326"/>
    </ligand>
</feature>
<comment type="similarity">
    <text evidence="2">Belongs to the cysteine synthase/cystathionine beta-synthase family.</text>
</comment>
<evidence type="ECO:0000256" key="1">
    <source>
        <dbReference type="ARBA" id="ARBA00001933"/>
    </source>
</evidence>
<evidence type="ECO:0000256" key="3">
    <source>
        <dbReference type="ARBA" id="ARBA00022605"/>
    </source>
</evidence>
<reference evidence="13" key="1">
    <citation type="submission" date="2025-08" db="UniProtKB">
        <authorList>
            <consortium name="RefSeq"/>
        </authorList>
    </citation>
    <scope>IDENTIFICATION</scope>
</reference>
<comment type="cofactor">
    <cofactor evidence="1 8">
        <name>pyridoxal 5'-phosphate</name>
        <dbReference type="ChEBI" id="CHEBI:597326"/>
    </cofactor>
</comment>
<dbReference type="Proteomes" id="UP000504607">
    <property type="component" value="Chromosome 3"/>
</dbReference>
<evidence type="ECO:0000256" key="10">
    <source>
        <dbReference type="SAM" id="MobiDB-lite"/>
    </source>
</evidence>
<evidence type="ECO:0000256" key="7">
    <source>
        <dbReference type="ARBA" id="ARBA00029440"/>
    </source>
</evidence>
<dbReference type="SUPFAM" id="SSF53686">
    <property type="entry name" value="Tryptophan synthase beta subunit-like PLP-dependent enzymes"/>
    <property type="match status" value="1"/>
</dbReference>
<comment type="pathway">
    <text evidence="7">Amino-acid biosynthesis.</text>
</comment>
<keyword evidence="6" id="KW-0198">Cysteine biosynthesis</keyword>
<feature type="binding site" evidence="8">
    <location>
        <position position="296"/>
    </location>
    <ligand>
        <name>pyridoxal 5'-phosphate</name>
        <dbReference type="ChEBI" id="CHEBI:597326"/>
    </ligand>
</feature>
<dbReference type="NCBIfam" id="TIGR01139">
    <property type="entry name" value="cysK"/>
    <property type="match status" value="1"/>
</dbReference>
<dbReference type="RefSeq" id="XP_010915295.1">
    <property type="nucleotide sequence ID" value="XM_010916993.3"/>
</dbReference>
<keyword evidence="4" id="KW-0808">Transferase</keyword>
<dbReference type="KEGG" id="egu:105040460"/>
<dbReference type="GeneID" id="105040460"/>
<evidence type="ECO:0000313" key="13">
    <source>
        <dbReference type="RefSeq" id="XP_010915295.1"/>
    </source>
</evidence>
<evidence type="ECO:0000256" key="9">
    <source>
        <dbReference type="PIRSR" id="PIRSR605856-51"/>
    </source>
</evidence>
<dbReference type="Gene3D" id="3.40.50.1100">
    <property type="match status" value="2"/>
</dbReference>
<name>A0A6I9QUF1_ELAGV</name>
<evidence type="ECO:0000256" key="2">
    <source>
        <dbReference type="ARBA" id="ARBA00007103"/>
    </source>
</evidence>
<accession>A0A6I9QUF1</accession>
<feature type="domain" description="Tryptophan synthase beta chain-like PALP" evidence="11">
    <location>
        <begin position="34"/>
        <end position="321"/>
    </location>
</feature>
<evidence type="ECO:0000256" key="5">
    <source>
        <dbReference type="ARBA" id="ARBA00022898"/>
    </source>
</evidence>
<keyword evidence="5 8" id="KW-0663">Pyridoxal phosphate</keyword>
<protein>
    <submittedName>
        <fullName evidence="13">Cysteine synthase isoform X3</fullName>
    </submittedName>
</protein>
<feature type="modified residue" description="N6-(pyridoxal phosphate)lysine" evidence="9">
    <location>
        <position position="73"/>
    </location>
</feature>
<evidence type="ECO:0000256" key="6">
    <source>
        <dbReference type="ARBA" id="ARBA00023192"/>
    </source>
</evidence>
<evidence type="ECO:0000256" key="8">
    <source>
        <dbReference type="PIRSR" id="PIRSR605856-50"/>
    </source>
</evidence>
<proteinExistence type="inferred from homology"/>
<dbReference type="InterPro" id="IPR050214">
    <property type="entry name" value="Cys_Synth/Cystath_Beta-Synth"/>
</dbReference>
<dbReference type="FunFam" id="3.40.50.1100:FF:000006">
    <property type="entry name" value="Cysteine synthase"/>
    <property type="match status" value="1"/>
</dbReference>
<feature type="binding site" evidence="8">
    <location>
        <begin position="208"/>
        <end position="212"/>
    </location>
    <ligand>
        <name>pyridoxal 5'-phosphate</name>
        <dbReference type="ChEBI" id="CHEBI:597326"/>
    </ligand>
</feature>
<dbReference type="AlphaFoldDB" id="A0A6I9QUF1"/>
<dbReference type="InterPro" id="IPR005859">
    <property type="entry name" value="CysK"/>
</dbReference>
<dbReference type="Pfam" id="PF00291">
    <property type="entry name" value="PALP"/>
    <property type="match status" value="1"/>
</dbReference>
<evidence type="ECO:0000256" key="4">
    <source>
        <dbReference type="ARBA" id="ARBA00022679"/>
    </source>
</evidence>
<keyword evidence="3" id="KW-0028">Amino-acid biosynthesis</keyword>
<evidence type="ECO:0000259" key="11">
    <source>
        <dbReference type="Pfam" id="PF00291"/>
    </source>
</evidence>